<reference evidence="2 3" key="1">
    <citation type="journal article" date="2013" name="Genome Announc.">
        <title>Draft Genome Sequence of Cyclobacterium qasimii Strain M12-11BT, Isolated from Arctic Marine Sediment.</title>
        <authorList>
            <person name="Shivaji S."/>
            <person name="Ara S."/>
            <person name="Singh A."/>
            <person name="Kumar Pinnaka A."/>
        </authorList>
    </citation>
    <scope>NUCLEOTIDE SEQUENCE [LARGE SCALE GENOMIC DNA]</scope>
    <source>
        <strain evidence="2 3">M12-11B</strain>
    </source>
</reference>
<evidence type="ECO:0000313" key="3">
    <source>
        <dbReference type="Proteomes" id="UP000014974"/>
    </source>
</evidence>
<protein>
    <submittedName>
        <fullName evidence="2">Uncharacterized protein</fullName>
    </submittedName>
</protein>
<keyword evidence="1" id="KW-1133">Transmembrane helix</keyword>
<feature type="transmembrane region" description="Helical" evidence="1">
    <location>
        <begin position="12"/>
        <end position="37"/>
    </location>
</feature>
<keyword evidence="1" id="KW-0812">Transmembrane</keyword>
<dbReference type="AlphaFoldDB" id="S7WVE0"/>
<evidence type="ECO:0000313" key="2">
    <source>
        <dbReference type="EMBL" id="EPR68048.1"/>
    </source>
</evidence>
<sequence length="50" mass="5564">MSALGKEDYTHFHFGGIVAFFSATMLTKSSLGIQIFISFWRTVIMGFLGT</sequence>
<dbReference type="EMBL" id="ATNM01000110">
    <property type="protein sequence ID" value="EPR68048.1"/>
    <property type="molecule type" value="Genomic_DNA"/>
</dbReference>
<name>S7WVE0_9BACT</name>
<proteinExistence type="predicted"/>
<keyword evidence="1" id="KW-0472">Membrane</keyword>
<dbReference type="Proteomes" id="UP000014974">
    <property type="component" value="Unassembled WGS sequence"/>
</dbReference>
<dbReference type="STRING" id="641524.ADICYQ_3120"/>
<comment type="caution">
    <text evidence="2">The sequence shown here is derived from an EMBL/GenBank/DDBJ whole genome shotgun (WGS) entry which is preliminary data.</text>
</comment>
<evidence type="ECO:0000256" key="1">
    <source>
        <dbReference type="SAM" id="Phobius"/>
    </source>
</evidence>
<organism evidence="2 3">
    <name type="scientific">Cyclobacterium qasimii M12-11B</name>
    <dbReference type="NCBI Taxonomy" id="641524"/>
    <lineage>
        <taxon>Bacteria</taxon>
        <taxon>Pseudomonadati</taxon>
        <taxon>Bacteroidota</taxon>
        <taxon>Cytophagia</taxon>
        <taxon>Cytophagales</taxon>
        <taxon>Cyclobacteriaceae</taxon>
        <taxon>Cyclobacterium</taxon>
    </lineage>
</organism>
<accession>S7WVE0</accession>
<gene>
    <name evidence="2" type="ORF">ADICYQ_3120</name>
</gene>